<sequence>MSNQYAIGAHVCSPLPTIFTVVELRNPEAFLDRVESRVSHADMLVLDSPSYSRSNQDGDILPLGSNRAPAIKIDMSKAYDRVEWGFLEVVLLRMSFQPAVNRWIMECVSTVSFSVLLNGQQTPEFVPTRGLRQGDPLSSYLSIPRDTPATIQENFQRRLRIQEMKPTDKYLGDGHSIDFWTDPWVPNYDPLLAWATDDTLTWRPHSTGVYSKKSGYLTLIRATTTSTLFGATIILTDTSRVVGIVVSSVPGDSSLRAEGLACGTVLLLAVRLGCQVQALYTDSSILQTALVDSGKTPPDLFGIASNSAHLMGILNHPVCYHCPR</sequence>
<evidence type="ECO:0000313" key="2">
    <source>
        <dbReference type="Proteomes" id="UP000233551"/>
    </source>
</evidence>
<dbReference type="STRING" id="22663.A0A2I0IEH7"/>
<dbReference type="PANTHER" id="PTHR46890">
    <property type="entry name" value="NON-LTR RETROLELEMENT REVERSE TRANSCRIPTASE-LIKE PROTEIN-RELATED"/>
    <property type="match status" value="1"/>
</dbReference>
<keyword evidence="2" id="KW-1185">Reference proteome</keyword>
<organism evidence="1 2">
    <name type="scientific">Punica granatum</name>
    <name type="common">Pomegranate</name>
    <dbReference type="NCBI Taxonomy" id="22663"/>
    <lineage>
        <taxon>Eukaryota</taxon>
        <taxon>Viridiplantae</taxon>
        <taxon>Streptophyta</taxon>
        <taxon>Embryophyta</taxon>
        <taxon>Tracheophyta</taxon>
        <taxon>Spermatophyta</taxon>
        <taxon>Magnoliopsida</taxon>
        <taxon>eudicotyledons</taxon>
        <taxon>Gunneridae</taxon>
        <taxon>Pentapetalae</taxon>
        <taxon>rosids</taxon>
        <taxon>malvids</taxon>
        <taxon>Myrtales</taxon>
        <taxon>Lythraceae</taxon>
        <taxon>Punica</taxon>
    </lineage>
</organism>
<protein>
    <submittedName>
        <fullName evidence="1">Uncharacterized protein</fullName>
    </submittedName>
</protein>
<accession>A0A2I0IEH7</accession>
<evidence type="ECO:0000313" key="1">
    <source>
        <dbReference type="EMBL" id="PKI42193.1"/>
    </source>
</evidence>
<comment type="caution">
    <text evidence="1">The sequence shown here is derived from an EMBL/GenBank/DDBJ whole genome shotgun (WGS) entry which is preliminary data.</text>
</comment>
<dbReference type="Proteomes" id="UP000233551">
    <property type="component" value="Unassembled WGS sequence"/>
</dbReference>
<dbReference type="InterPro" id="IPR052343">
    <property type="entry name" value="Retrotransposon-Effector_Assoc"/>
</dbReference>
<dbReference type="AlphaFoldDB" id="A0A2I0IEH7"/>
<reference evidence="1 2" key="1">
    <citation type="submission" date="2017-11" db="EMBL/GenBank/DDBJ databases">
        <title>De-novo sequencing of pomegranate (Punica granatum L.) genome.</title>
        <authorList>
            <person name="Akparov Z."/>
            <person name="Amiraslanov A."/>
            <person name="Hajiyeva S."/>
            <person name="Abbasov M."/>
            <person name="Kaur K."/>
            <person name="Hamwieh A."/>
            <person name="Solovyev V."/>
            <person name="Salamov A."/>
            <person name="Braich B."/>
            <person name="Kosarev P."/>
            <person name="Mahmoud A."/>
            <person name="Hajiyev E."/>
            <person name="Babayeva S."/>
            <person name="Izzatullayeva V."/>
            <person name="Mammadov A."/>
            <person name="Mammadov A."/>
            <person name="Sharifova S."/>
            <person name="Ojaghi J."/>
            <person name="Eynullazada K."/>
            <person name="Bayramov B."/>
            <person name="Abdulazimova A."/>
            <person name="Shahmuradov I."/>
        </authorList>
    </citation>
    <scope>NUCLEOTIDE SEQUENCE [LARGE SCALE GENOMIC DNA]</scope>
    <source>
        <strain evidence="2">cv. AG2017</strain>
        <tissue evidence="1">Leaf</tissue>
    </source>
</reference>
<name>A0A2I0IEH7_PUNGR</name>
<gene>
    <name evidence="1" type="ORF">CRG98_037432</name>
</gene>
<dbReference type="EMBL" id="PGOL01003218">
    <property type="protein sequence ID" value="PKI42193.1"/>
    <property type="molecule type" value="Genomic_DNA"/>
</dbReference>
<dbReference type="PANTHER" id="PTHR46890:SF48">
    <property type="entry name" value="RNA-DIRECTED DNA POLYMERASE"/>
    <property type="match status" value="1"/>
</dbReference>
<proteinExistence type="predicted"/>